<evidence type="ECO:0000313" key="1">
    <source>
        <dbReference type="EMBL" id="MBI2052599.1"/>
    </source>
</evidence>
<name>A0A9D6DQU9_9BACT</name>
<organism evidence="1 2">
    <name type="scientific">Candidatus Sungiibacteriota bacterium</name>
    <dbReference type="NCBI Taxonomy" id="2750080"/>
    <lineage>
        <taxon>Bacteria</taxon>
        <taxon>Candidatus Sungiibacteriota</taxon>
    </lineage>
</organism>
<gene>
    <name evidence="1" type="ORF">HYT38_02935</name>
</gene>
<evidence type="ECO:0000313" key="2">
    <source>
        <dbReference type="Proteomes" id="UP000786662"/>
    </source>
</evidence>
<evidence type="ECO:0008006" key="3">
    <source>
        <dbReference type="Google" id="ProtNLM"/>
    </source>
</evidence>
<reference evidence="1" key="1">
    <citation type="submission" date="2020-07" db="EMBL/GenBank/DDBJ databases">
        <title>Huge and variable diversity of episymbiotic CPR bacteria and DPANN archaea in groundwater ecosystems.</title>
        <authorList>
            <person name="He C.Y."/>
            <person name="Keren R."/>
            <person name="Whittaker M."/>
            <person name="Farag I.F."/>
            <person name="Doudna J."/>
            <person name="Cate J.H.D."/>
            <person name="Banfield J.F."/>
        </authorList>
    </citation>
    <scope>NUCLEOTIDE SEQUENCE</scope>
    <source>
        <strain evidence="1">NC_groundwater_191_Ag_S-0.1um_45_8</strain>
    </source>
</reference>
<dbReference type="AlphaFoldDB" id="A0A9D6DQU9"/>
<accession>A0A9D6DQU9</accession>
<sequence length="117" mass="13287">PDAIHNYAVVLIFAGRSQEAESLLKKHFGSEVLGDTRYINAYAAISDFVKLSLVWEKLVAGEPNNIQYRVSLASAYIKIFEDQKAIKELEKTIELAPTFKTQGETFIKQIREGRIQR</sequence>
<dbReference type="Gene3D" id="1.25.40.10">
    <property type="entry name" value="Tetratricopeptide repeat domain"/>
    <property type="match status" value="1"/>
</dbReference>
<proteinExistence type="predicted"/>
<feature type="non-terminal residue" evidence="1">
    <location>
        <position position="1"/>
    </location>
</feature>
<dbReference type="Proteomes" id="UP000786662">
    <property type="component" value="Unassembled WGS sequence"/>
</dbReference>
<dbReference type="InterPro" id="IPR011990">
    <property type="entry name" value="TPR-like_helical_dom_sf"/>
</dbReference>
<comment type="caution">
    <text evidence="1">The sequence shown here is derived from an EMBL/GenBank/DDBJ whole genome shotgun (WGS) entry which is preliminary data.</text>
</comment>
<dbReference type="SUPFAM" id="SSF48452">
    <property type="entry name" value="TPR-like"/>
    <property type="match status" value="1"/>
</dbReference>
<protein>
    <recommendedName>
        <fullName evidence="3">Tetratricopeptide repeat protein</fullName>
    </recommendedName>
</protein>
<dbReference type="EMBL" id="JACOYY010000082">
    <property type="protein sequence ID" value="MBI2052599.1"/>
    <property type="molecule type" value="Genomic_DNA"/>
</dbReference>